<organism evidence="2">
    <name type="scientific">Oryza barthii</name>
    <dbReference type="NCBI Taxonomy" id="65489"/>
    <lineage>
        <taxon>Eukaryota</taxon>
        <taxon>Viridiplantae</taxon>
        <taxon>Streptophyta</taxon>
        <taxon>Embryophyta</taxon>
        <taxon>Tracheophyta</taxon>
        <taxon>Spermatophyta</taxon>
        <taxon>Magnoliopsida</taxon>
        <taxon>Liliopsida</taxon>
        <taxon>Poales</taxon>
        <taxon>Poaceae</taxon>
        <taxon>BOP clade</taxon>
        <taxon>Oryzoideae</taxon>
        <taxon>Oryzeae</taxon>
        <taxon>Oryzinae</taxon>
        <taxon>Oryza</taxon>
    </lineage>
</organism>
<reference evidence="2" key="1">
    <citation type="journal article" date="2009" name="Rice">
        <title>De Novo Next Generation Sequencing of Plant Genomes.</title>
        <authorList>
            <person name="Rounsley S."/>
            <person name="Marri P.R."/>
            <person name="Yu Y."/>
            <person name="He R."/>
            <person name="Sisneros N."/>
            <person name="Goicoechea J.L."/>
            <person name="Lee S.J."/>
            <person name="Angelova A."/>
            <person name="Kudrna D."/>
            <person name="Luo M."/>
            <person name="Affourtit J."/>
            <person name="Desany B."/>
            <person name="Knight J."/>
            <person name="Niazi F."/>
            <person name="Egholm M."/>
            <person name="Wing R.A."/>
        </authorList>
    </citation>
    <scope>NUCLEOTIDE SEQUENCE [LARGE SCALE GENOMIC DNA]</scope>
    <source>
        <strain evidence="2">cv. IRGC 105608</strain>
    </source>
</reference>
<evidence type="ECO:0000256" key="1">
    <source>
        <dbReference type="SAM" id="MobiDB-lite"/>
    </source>
</evidence>
<sequence length="107" mass="11541">MTADEALTGPGGPMTLGSVRSFLRFFLPSSSLLLLPKSLILAPSIRISRASPAHLGIARRRPRAMTGSRDRSHGQGAGNPPPPAARRRRVLRRRTEPQAPTGAKKKQ</sequence>
<protein>
    <submittedName>
        <fullName evidence="2">Uncharacterized protein</fullName>
    </submittedName>
</protein>
<reference evidence="2" key="2">
    <citation type="submission" date="2015-03" db="UniProtKB">
        <authorList>
            <consortium name="EnsemblPlants"/>
        </authorList>
    </citation>
    <scope>IDENTIFICATION</scope>
</reference>
<accession>A0A0D3F3Z5</accession>
<evidence type="ECO:0000313" key="2">
    <source>
        <dbReference type="EnsemblPlants" id="OBART02G13280.1"/>
    </source>
</evidence>
<dbReference type="PaxDb" id="65489-OBART02G13280.1"/>
<feature type="region of interest" description="Disordered" evidence="1">
    <location>
        <begin position="51"/>
        <end position="107"/>
    </location>
</feature>
<dbReference type="Gramene" id="OBART02G13280.1">
    <property type="protein sequence ID" value="OBART02G13280.1"/>
    <property type="gene ID" value="OBART02G13280"/>
</dbReference>
<dbReference type="HOGENOM" id="CLU_2213939_0_0_1"/>
<keyword evidence="3" id="KW-1185">Reference proteome</keyword>
<dbReference type="Proteomes" id="UP000026960">
    <property type="component" value="Chromosome 2"/>
</dbReference>
<dbReference type="EnsemblPlants" id="OBART02G13280.1">
    <property type="protein sequence ID" value="OBART02G13280.1"/>
    <property type="gene ID" value="OBART02G13280"/>
</dbReference>
<evidence type="ECO:0000313" key="3">
    <source>
        <dbReference type="Proteomes" id="UP000026960"/>
    </source>
</evidence>
<proteinExistence type="predicted"/>
<name>A0A0D3F3Z5_9ORYZ</name>
<dbReference type="AlphaFoldDB" id="A0A0D3F3Z5"/>